<dbReference type="RefSeq" id="XP_013393976.1">
    <property type="nucleotide sequence ID" value="XM_013538522.1"/>
</dbReference>
<protein>
    <submittedName>
        <fullName evidence="11 12">Cathepsin L1</fullName>
    </submittedName>
</protein>
<proteinExistence type="inferred from homology"/>
<comment type="similarity">
    <text evidence="1">Belongs to the peptidase C1 family.</text>
</comment>
<evidence type="ECO:0000256" key="5">
    <source>
        <dbReference type="ARBA" id="ARBA00023145"/>
    </source>
</evidence>
<reference evidence="11 12" key="1">
    <citation type="submission" date="2025-04" db="UniProtKB">
        <authorList>
            <consortium name="RefSeq"/>
        </authorList>
    </citation>
    <scope>IDENTIFICATION</scope>
    <source>
        <tissue evidence="11 12">Gonads</tissue>
    </source>
</reference>
<keyword evidence="5" id="KW-0865">Zymogen</keyword>
<dbReference type="Pfam" id="PF00112">
    <property type="entry name" value="Peptidase_C1"/>
    <property type="match status" value="1"/>
</dbReference>
<dbReference type="InterPro" id="IPR039417">
    <property type="entry name" value="Peptidase_C1A_papain-like"/>
</dbReference>
<name>A0A1S3I7Y9_LINAN</name>
<evidence type="ECO:0000256" key="4">
    <source>
        <dbReference type="ARBA" id="ARBA00022807"/>
    </source>
</evidence>
<dbReference type="OMA" id="THGVTKF"/>
<keyword evidence="3" id="KW-0378">Hydrolase</keyword>
<dbReference type="InterPro" id="IPR025660">
    <property type="entry name" value="Pept_his_AS"/>
</dbReference>
<dbReference type="InterPro" id="IPR025661">
    <property type="entry name" value="Pept_asp_AS"/>
</dbReference>
<feature type="domain" description="Cathepsin propeptide inhibitor" evidence="9">
    <location>
        <begin position="33"/>
        <end position="90"/>
    </location>
</feature>
<dbReference type="InterPro" id="IPR013128">
    <property type="entry name" value="Peptidase_C1A"/>
</dbReference>
<dbReference type="KEGG" id="lak:106161533"/>
<keyword evidence="4" id="KW-0788">Thiol protease</keyword>
<dbReference type="SMART" id="SM00645">
    <property type="entry name" value="Pept_C1"/>
    <property type="match status" value="1"/>
</dbReference>
<evidence type="ECO:0000256" key="6">
    <source>
        <dbReference type="ARBA" id="ARBA00023157"/>
    </source>
</evidence>
<keyword evidence="10" id="KW-1185">Reference proteome</keyword>
<dbReference type="CDD" id="cd02248">
    <property type="entry name" value="Peptidase_C1A"/>
    <property type="match status" value="1"/>
</dbReference>
<dbReference type="Proteomes" id="UP000085678">
    <property type="component" value="Unplaced"/>
</dbReference>
<evidence type="ECO:0000259" key="8">
    <source>
        <dbReference type="SMART" id="SM00645"/>
    </source>
</evidence>
<keyword evidence="6" id="KW-1015">Disulfide bond</keyword>
<dbReference type="SUPFAM" id="SSF54001">
    <property type="entry name" value="Cysteine proteinases"/>
    <property type="match status" value="1"/>
</dbReference>
<evidence type="ECO:0000256" key="7">
    <source>
        <dbReference type="SAM" id="SignalP"/>
    </source>
</evidence>
<evidence type="ECO:0000256" key="3">
    <source>
        <dbReference type="ARBA" id="ARBA00022801"/>
    </source>
</evidence>
<dbReference type="GO" id="GO:0006508">
    <property type="term" value="P:proteolysis"/>
    <property type="evidence" value="ECO:0007669"/>
    <property type="project" value="UniProtKB-KW"/>
</dbReference>
<dbReference type="InterPro" id="IPR000668">
    <property type="entry name" value="Peptidase_C1A_C"/>
</dbReference>
<evidence type="ECO:0000256" key="1">
    <source>
        <dbReference type="ARBA" id="ARBA00008455"/>
    </source>
</evidence>
<dbReference type="InterPro" id="IPR000169">
    <property type="entry name" value="Pept_cys_AS"/>
</dbReference>
<dbReference type="OrthoDB" id="65740at2759"/>
<dbReference type="PROSITE" id="PS00139">
    <property type="entry name" value="THIOL_PROTEASE_CYS"/>
    <property type="match status" value="1"/>
</dbReference>
<organism evidence="10 11">
    <name type="scientific">Lingula anatina</name>
    <name type="common">Brachiopod</name>
    <name type="synonym">Lingula unguis</name>
    <dbReference type="NCBI Taxonomy" id="7574"/>
    <lineage>
        <taxon>Eukaryota</taxon>
        <taxon>Metazoa</taxon>
        <taxon>Spiralia</taxon>
        <taxon>Lophotrochozoa</taxon>
        <taxon>Brachiopoda</taxon>
        <taxon>Linguliformea</taxon>
        <taxon>Lingulata</taxon>
        <taxon>Lingulida</taxon>
        <taxon>Linguloidea</taxon>
        <taxon>Lingulidae</taxon>
        <taxon>Lingula</taxon>
    </lineage>
</organism>
<evidence type="ECO:0000256" key="2">
    <source>
        <dbReference type="ARBA" id="ARBA00022670"/>
    </source>
</evidence>
<evidence type="ECO:0000313" key="11">
    <source>
        <dbReference type="RefSeq" id="XP_013393976.1"/>
    </source>
</evidence>
<evidence type="ECO:0000259" key="9">
    <source>
        <dbReference type="SMART" id="SM00848"/>
    </source>
</evidence>
<dbReference type="InterPro" id="IPR038765">
    <property type="entry name" value="Papain-like_cys_pep_sf"/>
</dbReference>
<feature type="domain" description="Peptidase C1A papain C-terminal" evidence="8">
    <location>
        <begin position="118"/>
        <end position="373"/>
    </location>
</feature>
<sequence>MEKVLLALGLTAVLAVSSSSQYKIDRVTGRQRFNEWKAKHGKSYLSNVEEESRFKIYLENLGKILQLNEEYKGRTKFIDNHFADISEKEFRKTVLMPKRTAPKFPRERYLTRAVRDTLPVQFNWTTQGVVTPVKDQGAAGTCWAFSTIENLEGQWAMKGKPLTSLSVEQVVDCDGTGDPVLGHGDCGVFGGWPYLAYQYIKKAGGIESEESYPYCAGGGGAPGTCEVCPPPGYNNTLCGPPVWFCNMTVSCGHKYNPAKFVPGLKVADWKAIPENETIIAEALMSVGPLSIALNAEMLQFYHSGVFNPIFCSPENLDHAVLLVGFGTHKGWFETEDYWLVKNSWGPKWGEKGYFRILRGKGKCGVNTQVTTAVLE</sequence>
<dbReference type="GO" id="GO:0008234">
    <property type="term" value="F:cysteine-type peptidase activity"/>
    <property type="evidence" value="ECO:0007669"/>
    <property type="project" value="UniProtKB-KW"/>
</dbReference>
<feature type="chain" id="PRO_5014545815" evidence="7">
    <location>
        <begin position="16"/>
        <end position="375"/>
    </location>
</feature>
<dbReference type="GeneID" id="106161533"/>
<keyword evidence="7" id="KW-0732">Signal</keyword>
<dbReference type="PROSITE" id="PS00640">
    <property type="entry name" value="THIOL_PROTEASE_ASN"/>
    <property type="match status" value="1"/>
</dbReference>
<dbReference type="SMART" id="SM00848">
    <property type="entry name" value="Inhibitor_I29"/>
    <property type="match status" value="1"/>
</dbReference>
<dbReference type="PANTHER" id="PTHR12411">
    <property type="entry name" value="CYSTEINE PROTEASE FAMILY C1-RELATED"/>
    <property type="match status" value="1"/>
</dbReference>
<keyword evidence="2" id="KW-0645">Protease</keyword>
<dbReference type="STRING" id="7574.A0A1S3I7Y9"/>
<dbReference type="Gene3D" id="3.90.70.10">
    <property type="entry name" value="Cysteine proteinases"/>
    <property type="match status" value="1"/>
</dbReference>
<gene>
    <name evidence="11 12" type="primary">LOC106161533</name>
</gene>
<accession>A0A1S3I7Y9</accession>
<dbReference type="AlphaFoldDB" id="A0A1S3I7Y9"/>
<dbReference type="Pfam" id="PF08246">
    <property type="entry name" value="Inhibitor_I29"/>
    <property type="match status" value="1"/>
</dbReference>
<dbReference type="InterPro" id="IPR013201">
    <property type="entry name" value="Prot_inhib_I29"/>
</dbReference>
<dbReference type="RefSeq" id="XP_013393977.1">
    <property type="nucleotide sequence ID" value="XM_013538523.1"/>
</dbReference>
<evidence type="ECO:0000313" key="12">
    <source>
        <dbReference type="RefSeq" id="XP_013393977.1"/>
    </source>
</evidence>
<feature type="signal peptide" evidence="7">
    <location>
        <begin position="1"/>
        <end position="15"/>
    </location>
</feature>
<dbReference type="PRINTS" id="PR00705">
    <property type="entry name" value="PAPAIN"/>
</dbReference>
<dbReference type="PROSITE" id="PS00639">
    <property type="entry name" value="THIOL_PROTEASE_HIS"/>
    <property type="match status" value="1"/>
</dbReference>
<evidence type="ECO:0000313" key="10">
    <source>
        <dbReference type="Proteomes" id="UP000085678"/>
    </source>
</evidence>